<dbReference type="Gene3D" id="1.20.1530.20">
    <property type="match status" value="1"/>
</dbReference>
<keyword evidence="3" id="KW-0813">Transport</keyword>
<dbReference type="PANTHER" id="PTHR42751:SF1">
    <property type="entry name" value="CATION_PROTON ANTIPORTER YBAL-RELATED"/>
    <property type="match status" value="1"/>
</dbReference>
<feature type="transmembrane region" description="Helical" evidence="7">
    <location>
        <begin position="308"/>
        <end position="329"/>
    </location>
</feature>
<feature type="domain" description="RCK N-terminal" evidence="8">
    <location>
        <begin position="387"/>
        <end position="505"/>
    </location>
</feature>
<dbReference type="EMBL" id="VIUW01000001">
    <property type="protein sequence ID" value="TWD16648.1"/>
    <property type="molecule type" value="Genomic_DNA"/>
</dbReference>
<feature type="transmembrane region" description="Helical" evidence="7">
    <location>
        <begin position="109"/>
        <end position="130"/>
    </location>
</feature>
<dbReference type="InterPro" id="IPR036291">
    <property type="entry name" value="NAD(P)-bd_dom_sf"/>
</dbReference>
<feature type="transmembrane region" description="Helical" evidence="7">
    <location>
        <begin position="170"/>
        <end position="187"/>
    </location>
</feature>
<evidence type="ECO:0000256" key="7">
    <source>
        <dbReference type="SAM" id="Phobius"/>
    </source>
</evidence>
<evidence type="ECO:0000256" key="2">
    <source>
        <dbReference type="ARBA" id="ARBA00005551"/>
    </source>
</evidence>
<dbReference type="PROSITE" id="PS51201">
    <property type="entry name" value="RCK_N"/>
    <property type="match status" value="1"/>
</dbReference>
<feature type="transmembrane region" description="Helical" evidence="7">
    <location>
        <begin position="142"/>
        <end position="164"/>
    </location>
</feature>
<dbReference type="PANTHER" id="PTHR42751">
    <property type="entry name" value="SODIUM/HYDROGEN EXCHANGER FAMILY/TRKA DOMAIN PROTEIN"/>
    <property type="match status" value="1"/>
</dbReference>
<reference evidence="9 10" key="1">
    <citation type="submission" date="2019-06" db="EMBL/GenBank/DDBJ databases">
        <title>Sequencing the genomes of 1000 actinobacteria strains.</title>
        <authorList>
            <person name="Klenk H.-P."/>
        </authorList>
    </citation>
    <scope>NUCLEOTIDE SEQUENCE [LARGE SCALE GENOMIC DNA]</scope>
    <source>
        <strain evidence="9 10">DSM 18935</strain>
    </source>
</reference>
<evidence type="ECO:0000313" key="10">
    <source>
        <dbReference type="Proteomes" id="UP000315628"/>
    </source>
</evidence>
<evidence type="ECO:0000313" key="9">
    <source>
        <dbReference type="EMBL" id="TWD16648.1"/>
    </source>
</evidence>
<evidence type="ECO:0000256" key="5">
    <source>
        <dbReference type="ARBA" id="ARBA00022989"/>
    </source>
</evidence>
<dbReference type="Gene3D" id="3.40.50.720">
    <property type="entry name" value="NAD(P)-binding Rossmann-like Domain"/>
    <property type="match status" value="1"/>
</dbReference>
<proteinExistence type="inferred from homology"/>
<feature type="transmembrane region" description="Helical" evidence="7">
    <location>
        <begin position="277"/>
        <end position="296"/>
    </location>
</feature>
<dbReference type="Pfam" id="PF00999">
    <property type="entry name" value="Na_H_Exchanger"/>
    <property type="match status" value="1"/>
</dbReference>
<feature type="transmembrane region" description="Helical" evidence="7">
    <location>
        <begin position="76"/>
        <end position="103"/>
    </location>
</feature>
<comment type="subcellular location">
    <subcellularLocation>
        <location evidence="1">Membrane</location>
        <topology evidence="1">Multi-pass membrane protein</topology>
    </subcellularLocation>
</comment>
<evidence type="ECO:0000259" key="8">
    <source>
        <dbReference type="PROSITE" id="PS51201"/>
    </source>
</evidence>
<dbReference type="Pfam" id="PF02254">
    <property type="entry name" value="TrkA_N"/>
    <property type="match status" value="1"/>
</dbReference>
<keyword evidence="10" id="KW-1185">Reference proteome</keyword>
<dbReference type="RefSeq" id="WP_144854784.1">
    <property type="nucleotide sequence ID" value="NZ_BAAAYT010000001.1"/>
</dbReference>
<evidence type="ECO:0000256" key="3">
    <source>
        <dbReference type="ARBA" id="ARBA00022448"/>
    </source>
</evidence>
<feature type="transmembrane region" description="Helical" evidence="7">
    <location>
        <begin position="335"/>
        <end position="353"/>
    </location>
</feature>
<dbReference type="SUPFAM" id="SSF51735">
    <property type="entry name" value="NAD(P)-binding Rossmann-fold domains"/>
    <property type="match status" value="1"/>
</dbReference>
<keyword evidence="5 7" id="KW-1133">Transmembrane helix</keyword>
<comment type="similarity">
    <text evidence="2">Belongs to the monovalent cation:proton antiporter 2 (CPA2) transporter (TC 2.A.37) family.</text>
</comment>
<dbReference type="AlphaFoldDB" id="A0A560WGA9"/>
<feature type="transmembrane region" description="Helical" evidence="7">
    <location>
        <begin position="47"/>
        <end position="64"/>
    </location>
</feature>
<dbReference type="InterPro" id="IPR006153">
    <property type="entry name" value="Cation/H_exchanger_TM"/>
</dbReference>
<evidence type="ECO:0000256" key="4">
    <source>
        <dbReference type="ARBA" id="ARBA00022692"/>
    </source>
</evidence>
<keyword evidence="4 7" id="KW-0812">Transmembrane</keyword>
<evidence type="ECO:0000256" key="1">
    <source>
        <dbReference type="ARBA" id="ARBA00004141"/>
    </source>
</evidence>
<sequence>MEVAATYLVAAFACALAAVYLRLPPLVGFLVAGFVLAALDVPYLEGIDLAADLGVTLLLFGIGLKLDVRTLLRREVLFTSVAHMVIFTVLGAGFVKLLLLLGLPGLGSVTGGGALAIAFALSFSSTVVVIKVLEERGESQAFYGRLAVGILVIQDIAAVVFLAASEGHLPSVWALSLVLLWPLSLLLRRVWSHLGHGEMQALFGLLIAFVPGYALFELVGLKGDLGALVMGMLLAHHRAASDLGRQLTNIKDLLLVGFFLEIGLAGVPSLVDLAVAGVLLVLAFVQGWGYALLLRLSQITRHTTSRVGLAMAQFSEFGLIVTAVAVEMGLVEERWLTIIAVAVAASFVLSAAANRTESHADRLSLLLPPDPPVDRLHPECRPLALEGADALVLGMGRVGQGAAHQLLDEHRLHVLGVEQNPDKLLALAKDGLKAIEADASDITLWDGVVDHPRIQLVVIALPSHEVALDILGQLRQRDYTGRIAAVARYPEHETELRAAGADVVTQIYGGAGAQLADDACTPSPG</sequence>
<dbReference type="GO" id="GO:0015297">
    <property type="term" value="F:antiporter activity"/>
    <property type="evidence" value="ECO:0007669"/>
    <property type="project" value="InterPro"/>
</dbReference>
<evidence type="ECO:0000256" key="6">
    <source>
        <dbReference type="ARBA" id="ARBA00023136"/>
    </source>
</evidence>
<dbReference type="OrthoDB" id="3418949at2"/>
<organism evidence="9 10">
    <name type="scientific">Marihabitans asiaticum</name>
    <dbReference type="NCBI Taxonomy" id="415218"/>
    <lineage>
        <taxon>Bacteria</taxon>
        <taxon>Bacillati</taxon>
        <taxon>Actinomycetota</taxon>
        <taxon>Actinomycetes</taxon>
        <taxon>Micrococcales</taxon>
        <taxon>Intrasporangiaceae</taxon>
        <taxon>Marihabitans</taxon>
    </lineage>
</organism>
<comment type="caution">
    <text evidence="9">The sequence shown here is derived from an EMBL/GenBank/DDBJ whole genome shotgun (WGS) entry which is preliminary data.</text>
</comment>
<dbReference type="GO" id="GO:0016020">
    <property type="term" value="C:membrane"/>
    <property type="evidence" value="ECO:0007669"/>
    <property type="project" value="UniProtKB-SubCell"/>
</dbReference>
<feature type="transmembrane region" description="Helical" evidence="7">
    <location>
        <begin position="199"/>
        <end position="219"/>
    </location>
</feature>
<dbReference type="Proteomes" id="UP000315628">
    <property type="component" value="Unassembled WGS sequence"/>
</dbReference>
<dbReference type="GO" id="GO:0006813">
    <property type="term" value="P:potassium ion transport"/>
    <property type="evidence" value="ECO:0007669"/>
    <property type="project" value="InterPro"/>
</dbReference>
<accession>A0A560WGA9</accession>
<keyword evidence="6 7" id="KW-0472">Membrane</keyword>
<gene>
    <name evidence="9" type="ORF">FB557_0179</name>
</gene>
<dbReference type="InterPro" id="IPR003148">
    <property type="entry name" value="RCK_N"/>
</dbReference>
<dbReference type="InterPro" id="IPR038770">
    <property type="entry name" value="Na+/solute_symporter_sf"/>
</dbReference>
<protein>
    <submittedName>
        <fullName evidence="9">Putative Kef-type K+ transport protein</fullName>
    </submittedName>
</protein>
<dbReference type="GO" id="GO:1902600">
    <property type="term" value="P:proton transmembrane transport"/>
    <property type="evidence" value="ECO:0007669"/>
    <property type="project" value="InterPro"/>
</dbReference>
<name>A0A560WGA9_9MICO</name>